<dbReference type="Proteomes" id="UP000034350">
    <property type="component" value="Unassembled WGS sequence"/>
</dbReference>
<dbReference type="VEuPathDB" id="MicrosporidiaDB:AAJ76_1070009105"/>
<protein>
    <submittedName>
        <fullName evidence="2">Gag-pol fusion protein</fullName>
    </submittedName>
</protein>
<dbReference type="InterPro" id="IPR036397">
    <property type="entry name" value="RNaseH_sf"/>
</dbReference>
<feature type="domain" description="Integrase catalytic" evidence="1">
    <location>
        <begin position="20"/>
        <end position="153"/>
    </location>
</feature>
<evidence type="ECO:0000313" key="3">
    <source>
        <dbReference type="Proteomes" id="UP000034350"/>
    </source>
</evidence>
<sequence>MWINVRFAKKEKPQKKFKDVIPVPANRIGEIWEIDTVGPFRESEQGYKFVVTMVDRFFKIAEVVPIYTKDTNTIVYLVDKHIIRKYGAPKAILSDNGKEFKNKICEDYTKAKCFICKYGSSYKPQTTDLIERLNKIERLQNSENLIGQNVCLR</sequence>
<dbReference type="GeneID" id="36318615"/>
<dbReference type="RefSeq" id="XP_024329911.1">
    <property type="nucleotide sequence ID" value="XM_024473718.1"/>
</dbReference>
<dbReference type="AlphaFoldDB" id="A0A0F9Z8F2"/>
<dbReference type="Pfam" id="PF00665">
    <property type="entry name" value="rve"/>
    <property type="match status" value="1"/>
</dbReference>
<dbReference type="SUPFAM" id="SSF53098">
    <property type="entry name" value="Ribonuclease H-like"/>
    <property type="match status" value="1"/>
</dbReference>
<organism evidence="2 3">
    <name type="scientific">Vairimorpha ceranae</name>
    <dbReference type="NCBI Taxonomy" id="40302"/>
    <lineage>
        <taxon>Eukaryota</taxon>
        <taxon>Fungi</taxon>
        <taxon>Fungi incertae sedis</taxon>
        <taxon>Microsporidia</taxon>
        <taxon>Nosematidae</taxon>
        <taxon>Vairimorpha</taxon>
    </lineage>
</organism>
<dbReference type="OrthoDB" id="2194976at2759"/>
<reference evidence="2 3" key="1">
    <citation type="journal article" date="2015" name="Environ. Microbiol.">
        <title>Genome analyses suggest the presence of polyploidy and recent human-driven expansions in eight global populations of the honeybee pathogen Nosema ceranae.</title>
        <authorList>
            <person name="Pelin A."/>
            <person name="Selman M."/>
            <person name="Aris-Brosou S."/>
            <person name="Farinelli L."/>
            <person name="Corradi N."/>
        </authorList>
    </citation>
    <scope>NUCLEOTIDE SEQUENCE [LARGE SCALE GENOMIC DNA]</scope>
    <source>
        <strain evidence="2 3">PA08 1199</strain>
    </source>
</reference>
<dbReference type="InterPro" id="IPR012337">
    <property type="entry name" value="RNaseH-like_sf"/>
</dbReference>
<dbReference type="GO" id="GO:0015074">
    <property type="term" value="P:DNA integration"/>
    <property type="evidence" value="ECO:0007669"/>
    <property type="project" value="InterPro"/>
</dbReference>
<proteinExistence type="predicted"/>
<dbReference type="GO" id="GO:0003676">
    <property type="term" value="F:nucleic acid binding"/>
    <property type="evidence" value="ECO:0007669"/>
    <property type="project" value="InterPro"/>
</dbReference>
<gene>
    <name evidence="2" type="ORF">AAJ76_1070009105</name>
</gene>
<dbReference type="Gene3D" id="3.30.420.10">
    <property type="entry name" value="Ribonuclease H-like superfamily/Ribonuclease H"/>
    <property type="match status" value="1"/>
</dbReference>
<name>A0A0F9Z8F2_9MICR</name>
<evidence type="ECO:0000313" key="2">
    <source>
        <dbReference type="EMBL" id="KKO74169.1"/>
    </source>
</evidence>
<dbReference type="EMBL" id="JPQZ01000107">
    <property type="protein sequence ID" value="KKO74169.1"/>
    <property type="molecule type" value="Genomic_DNA"/>
</dbReference>
<dbReference type="PANTHER" id="PTHR47266">
    <property type="entry name" value="ENDONUCLEASE-RELATED"/>
    <property type="match status" value="1"/>
</dbReference>
<dbReference type="GO" id="GO:0005634">
    <property type="term" value="C:nucleus"/>
    <property type="evidence" value="ECO:0007669"/>
    <property type="project" value="UniProtKB-ARBA"/>
</dbReference>
<dbReference type="InterPro" id="IPR052160">
    <property type="entry name" value="Gypsy_RT_Integrase-like"/>
</dbReference>
<dbReference type="VEuPathDB" id="MicrosporidiaDB:G9O61_00g016640"/>
<comment type="caution">
    <text evidence="2">The sequence shown here is derived from an EMBL/GenBank/DDBJ whole genome shotgun (WGS) entry which is preliminary data.</text>
</comment>
<dbReference type="PROSITE" id="PS50994">
    <property type="entry name" value="INTEGRASE"/>
    <property type="match status" value="1"/>
</dbReference>
<accession>A0A0F9Z8F2</accession>
<dbReference type="InterPro" id="IPR001584">
    <property type="entry name" value="Integrase_cat-core"/>
</dbReference>
<evidence type="ECO:0000259" key="1">
    <source>
        <dbReference type="PROSITE" id="PS50994"/>
    </source>
</evidence>
<keyword evidence="3" id="KW-1185">Reference proteome</keyword>